<proteinExistence type="predicted"/>
<gene>
    <name evidence="2" type="ORF">RHS01_01767</name>
</gene>
<accession>A0A8H7IKL0</accession>
<feature type="compositionally biased region" description="Polar residues" evidence="1">
    <location>
        <begin position="1"/>
        <end position="14"/>
    </location>
</feature>
<comment type="caution">
    <text evidence="2">The sequence shown here is derived from an EMBL/GenBank/DDBJ whole genome shotgun (WGS) entry which is preliminary data.</text>
</comment>
<evidence type="ECO:0000313" key="2">
    <source>
        <dbReference type="EMBL" id="KAF8760215.1"/>
    </source>
</evidence>
<organism evidence="2 3">
    <name type="scientific">Rhizoctonia solani</name>
    <dbReference type="NCBI Taxonomy" id="456999"/>
    <lineage>
        <taxon>Eukaryota</taxon>
        <taxon>Fungi</taxon>
        <taxon>Dikarya</taxon>
        <taxon>Basidiomycota</taxon>
        <taxon>Agaricomycotina</taxon>
        <taxon>Agaricomycetes</taxon>
        <taxon>Cantharellales</taxon>
        <taxon>Ceratobasidiaceae</taxon>
        <taxon>Rhizoctonia</taxon>
    </lineage>
</organism>
<feature type="region of interest" description="Disordered" evidence="1">
    <location>
        <begin position="69"/>
        <end position="94"/>
    </location>
</feature>
<dbReference type="EMBL" id="JACYCF010000002">
    <property type="protein sequence ID" value="KAF8760215.1"/>
    <property type="molecule type" value="Genomic_DNA"/>
</dbReference>
<evidence type="ECO:0000256" key="1">
    <source>
        <dbReference type="SAM" id="MobiDB-lite"/>
    </source>
</evidence>
<reference evidence="2" key="1">
    <citation type="submission" date="2020-09" db="EMBL/GenBank/DDBJ databases">
        <title>Comparative genome analyses of four rice-infecting Rhizoctonia solani isolates reveal extensive enrichment of homogalacturonan modification genes.</title>
        <authorList>
            <person name="Lee D.-Y."/>
            <person name="Jeon J."/>
            <person name="Kim K.-T."/>
            <person name="Cheong K."/>
            <person name="Song H."/>
            <person name="Choi G."/>
            <person name="Ko J."/>
            <person name="Opiyo S.O."/>
            <person name="Zuo S."/>
            <person name="Madhav S."/>
            <person name="Lee Y.-H."/>
            <person name="Wang G.-L."/>
        </authorList>
    </citation>
    <scope>NUCLEOTIDE SEQUENCE</scope>
    <source>
        <strain evidence="2">AG1-IA B2</strain>
    </source>
</reference>
<dbReference type="Proteomes" id="UP000614334">
    <property type="component" value="Unassembled WGS sequence"/>
</dbReference>
<feature type="compositionally biased region" description="Basic and acidic residues" evidence="1">
    <location>
        <begin position="69"/>
        <end position="80"/>
    </location>
</feature>
<dbReference type="AlphaFoldDB" id="A0A8H7IKL0"/>
<dbReference type="PANTHER" id="PTHR46579">
    <property type="entry name" value="F5/8 TYPE C DOMAIN-CONTAINING PROTEIN-RELATED"/>
    <property type="match status" value="1"/>
</dbReference>
<name>A0A8H7IKL0_9AGAM</name>
<feature type="region of interest" description="Disordered" evidence="1">
    <location>
        <begin position="1"/>
        <end position="21"/>
    </location>
</feature>
<sequence length="865" mass="99655">MPAQQPVQQRNSGQKLRKAQEMIRRTSIQAAITRQNSKTPTWIDSLPLLLQDLPPTDRDVWQEILHHRHFNERPDSKPDSHNTPSTQPETDRPDELDDISIETLHDHLGGFDLSTYGLSAEDVMDAEDIVEAVVEAHTLLEVEDIHNLSLFDLYVRYKPTEELFAELICRYQPIDSAQGARIPSIKRLRSLARTLSGFTPKRHHCCSAMKVVWIHQANLGTFLPPSPHSQLRALFACPITAEKMRHRHTYSNNKGTMADIFDSLCYLELCNLFVTIDGKPMPYRYFQEEHEVALGITLDAPDRQLQELARGVAAVDVNQRKLFSLRAHPLTIFGDIPALTKVLEFIGHNGCFPCRFCLMPTVPGPTSGGGFHRYCPLHQPNGFRMDPLNLPLREHDDTIKTGLKVLKAKNEAERKQLATESGVKGVTLFARVPSISIPRSFPVDLMHMIWQNLLPQLIDLWTGDFNDLDGGLEDYELKKDVWGALCEACIPSRQTMPTSFGCAVPDPRKRSYFIAETWNVFTTQLAPSLLRKRFSDQRYYRHFVCLVKLLSLVVSFNLPRDKTPEIRQGFAEWVEEYEQIYYQFDEDRLQTCPVNVHYLLHIADSIEYMGPICRRYPYANIDERVLNRARLQIILRKHRLIDKEPFTRRRRPEESDGATLVRGYPLVFLLSPHSKHLRVDRQLRRQIIRYLTTCFEILSSEAEAIIPEELEQWGRLRIGNGGDEVHARGFHKLRPDGRDAAFVRYQLMVDQDANDINAAPRFEEESQYGELQHIFVLTIPPSTRNINPHRTKKRHLLLAQLYEVPVEIDETDEYKVIWYKGKLGSGEVVDVQTIQCSVGRIKDGNVWWIVDRSADNTFAYPEFID</sequence>
<evidence type="ECO:0000313" key="3">
    <source>
        <dbReference type="Proteomes" id="UP000614334"/>
    </source>
</evidence>
<dbReference type="PANTHER" id="PTHR46579:SF1">
    <property type="entry name" value="F5_8 TYPE C DOMAIN-CONTAINING PROTEIN"/>
    <property type="match status" value="1"/>
</dbReference>
<protein>
    <submittedName>
        <fullName evidence="2">Transposase family tnp2</fullName>
    </submittedName>
</protein>